<feature type="domain" description="CusB-like beta-barrel" evidence="3">
    <location>
        <begin position="202"/>
        <end position="276"/>
    </location>
</feature>
<keyword evidence="2" id="KW-0472">Membrane</keyword>
<dbReference type="AlphaFoldDB" id="A0A2S1LS13"/>
<dbReference type="GO" id="GO:1990281">
    <property type="term" value="C:efflux pump complex"/>
    <property type="evidence" value="ECO:0007669"/>
    <property type="project" value="TreeGrafter"/>
</dbReference>
<dbReference type="NCBIfam" id="TIGR01730">
    <property type="entry name" value="RND_mfp"/>
    <property type="match status" value="1"/>
</dbReference>
<evidence type="ECO:0000313" key="7">
    <source>
        <dbReference type="Proteomes" id="UP000244677"/>
    </source>
</evidence>
<proteinExistence type="inferred from homology"/>
<dbReference type="Gene3D" id="2.40.30.170">
    <property type="match status" value="1"/>
</dbReference>
<dbReference type="SUPFAM" id="SSF111369">
    <property type="entry name" value="HlyD-like secretion proteins"/>
    <property type="match status" value="1"/>
</dbReference>
<keyword evidence="2" id="KW-1133">Transmembrane helix</keyword>
<dbReference type="Gene3D" id="1.10.287.470">
    <property type="entry name" value="Helix hairpin bin"/>
    <property type="match status" value="1"/>
</dbReference>
<keyword evidence="7" id="KW-1185">Reference proteome</keyword>
<dbReference type="Pfam" id="PF25973">
    <property type="entry name" value="BSH_CzcB"/>
    <property type="match status" value="1"/>
</dbReference>
<dbReference type="PANTHER" id="PTHR30469">
    <property type="entry name" value="MULTIDRUG RESISTANCE PROTEIN MDTA"/>
    <property type="match status" value="1"/>
</dbReference>
<dbReference type="InterPro" id="IPR058792">
    <property type="entry name" value="Beta-barrel_RND_2"/>
</dbReference>
<name>A0A2S1LS13_9FLAO</name>
<dbReference type="KEGG" id="fki:FK004_15235"/>
<evidence type="ECO:0000259" key="5">
    <source>
        <dbReference type="Pfam" id="PF25973"/>
    </source>
</evidence>
<sequence>MKKVLYIVIGIAAIGLVAYILMNNKKKNEADTAIVGEKNASIAVRTDTIKLEKIAADYVANGNFIPLQELNFQAENSGRVVKVLVKEGSPVSIGQTLAVIKGDQLSIEVSNANAAYQNALTDSQRYENAFKTGGVTRQQLDQAKLALVNAKAKLQQANITFGDATIKSSINGIVNKKSVEPGTVVAPGTQLFELVNVSKLKLKVTVDESHIATLKVGSTVKVTASVYPDKEFTGKITFIAPKADESLNFPVEIEITNNANNDLKAGMYGTAVFTSAADQTPVLTVSRNAYVGSVSSNQVFVVNGDKVRLTKIVSGRNFGDKVEVLSGLKEGDIVVVSGQINLTDGAQISVVK</sequence>
<protein>
    <submittedName>
        <fullName evidence="6">Efflux transporter periplasmic adaptor subunit</fullName>
    </submittedName>
</protein>
<dbReference type="InterPro" id="IPR006143">
    <property type="entry name" value="RND_pump_MFP"/>
</dbReference>
<dbReference type="Gene3D" id="2.40.420.20">
    <property type="match status" value="1"/>
</dbReference>
<dbReference type="OrthoDB" id="9784685at2"/>
<reference evidence="6 7" key="1">
    <citation type="submission" date="2017-04" db="EMBL/GenBank/DDBJ databases">
        <title>Complete genome sequence of Flavobacterium kingsejong AJ004.</title>
        <authorList>
            <person name="Lee P.C."/>
        </authorList>
    </citation>
    <scope>NUCLEOTIDE SEQUENCE [LARGE SCALE GENOMIC DNA]</scope>
    <source>
        <strain evidence="6 7">AJ004</strain>
    </source>
</reference>
<dbReference type="GO" id="GO:0015562">
    <property type="term" value="F:efflux transmembrane transporter activity"/>
    <property type="evidence" value="ECO:0007669"/>
    <property type="project" value="TreeGrafter"/>
</dbReference>
<comment type="similarity">
    <text evidence="1">Belongs to the membrane fusion protein (MFP) (TC 8.A.1) family.</text>
</comment>
<dbReference type="InterPro" id="IPR058627">
    <property type="entry name" value="MdtA-like_C"/>
</dbReference>
<evidence type="ECO:0000256" key="1">
    <source>
        <dbReference type="ARBA" id="ARBA00009477"/>
    </source>
</evidence>
<feature type="transmembrane region" description="Helical" evidence="2">
    <location>
        <begin position="6"/>
        <end position="22"/>
    </location>
</feature>
<accession>A0A2S1LS13</accession>
<keyword evidence="2" id="KW-0812">Transmembrane</keyword>
<feature type="domain" description="Multidrug resistance protein MdtA-like C-terminal permuted SH3" evidence="4">
    <location>
        <begin position="297"/>
        <end position="338"/>
    </location>
</feature>
<dbReference type="Pfam" id="PF25967">
    <property type="entry name" value="RND-MFP_C"/>
    <property type="match status" value="1"/>
</dbReference>
<gene>
    <name evidence="6" type="ORF">FK004_15235</name>
</gene>
<dbReference type="EMBL" id="CP020919">
    <property type="protein sequence ID" value="AWG26478.1"/>
    <property type="molecule type" value="Genomic_DNA"/>
</dbReference>
<dbReference type="InterPro" id="IPR058647">
    <property type="entry name" value="BSH_CzcB-like"/>
</dbReference>
<evidence type="ECO:0000313" key="6">
    <source>
        <dbReference type="EMBL" id="AWG26478.1"/>
    </source>
</evidence>
<evidence type="ECO:0000256" key="2">
    <source>
        <dbReference type="SAM" id="Phobius"/>
    </source>
</evidence>
<dbReference type="Proteomes" id="UP000244677">
    <property type="component" value="Chromosome"/>
</dbReference>
<evidence type="ECO:0000259" key="3">
    <source>
        <dbReference type="Pfam" id="PF25954"/>
    </source>
</evidence>
<feature type="domain" description="CzcB-like barrel-sandwich hybrid" evidence="5">
    <location>
        <begin position="75"/>
        <end position="195"/>
    </location>
</feature>
<dbReference type="PANTHER" id="PTHR30469:SF15">
    <property type="entry name" value="HLYD FAMILY OF SECRETION PROTEINS"/>
    <property type="match status" value="1"/>
</dbReference>
<organism evidence="6 7">
    <name type="scientific">Flavobacterium kingsejongi</name>
    <dbReference type="NCBI Taxonomy" id="1678728"/>
    <lineage>
        <taxon>Bacteria</taxon>
        <taxon>Pseudomonadati</taxon>
        <taxon>Bacteroidota</taxon>
        <taxon>Flavobacteriia</taxon>
        <taxon>Flavobacteriales</taxon>
        <taxon>Flavobacteriaceae</taxon>
        <taxon>Flavobacterium</taxon>
    </lineage>
</organism>
<dbReference type="RefSeq" id="WP_108738000.1">
    <property type="nucleotide sequence ID" value="NZ_CP020919.1"/>
</dbReference>
<dbReference type="Gene3D" id="2.40.50.100">
    <property type="match status" value="1"/>
</dbReference>
<evidence type="ECO:0000259" key="4">
    <source>
        <dbReference type="Pfam" id="PF25967"/>
    </source>
</evidence>
<dbReference type="Pfam" id="PF25954">
    <property type="entry name" value="Beta-barrel_RND_2"/>
    <property type="match status" value="1"/>
</dbReference>